<dbReference type="InterPro" id="IPR001129">
    <property type="entry name" value="Membr-assoc_MAPEG"/>
</dbReference>
<evidence type="ECO:0000256" key="3">
    <source>
        <dbReference type="ARBA" id="ARBA00022989"/>
    </source>
</evidence>
<evidence type="ECO:0000256" key="1">
    <source>
        <dbReference type="ARBA" id="ARBA00004370"/>
    </source>
</evidence>
<keyword evidence="7" id="KW-1185">Reference proteome</keyword>
<dbReference type="RefSeq" id="WP_237445095.1">
    <property type="nucleotide sequence ID" value="NZ_CAKLPX010000003.1"/>
</dbReference>
<protein>
    <recommendedName>
        <fullName evidence="8">MAPEG family protein</fullName>
    </recommendedName>
</protein>
<evidence type="ECO:0000256" key="5">
    <source>
        <dbReference type="SAM" id="Phobius"/>
    </source>
</evidence>
<keyword evidence="2 5" id="KW-0812">Transmembrane</keyword>
<reference evidence="6" key="1">
    <citation type="submission" date="2021-12" db="EMBL/GenBank/DDBJ databases">
        <authorList>
            <person name="Rodrigo-Torres L."/>
            <person name="Arahal R. D."/>
            <person name="Lucena T."/>
        </authorList>
    </citation>
    <scope>NUCLEOTIDE SEQUENCE</scope>
    <source>
        <strain evidence="6">CECT 8267</strain>
    </source>
</reference>
<sequence>MPLLQDYHTALFGFFVIVLTLIVQTMVAAFSKASMPGAVPGKIDASLSHESFVFRANRTVANSLENVPAILGSFILAVLSGADAQWTAIFVWLYALARLLHMVLYYVIATEKNPSPRSYFYLLGVIATLGLLITGLLALL</sequence>
<evidence type="ECO:0000256" key="4">
    <source>
        <dbReference type="ARBA" id="ARBA00023136"/>
    </source>
</evidence>
<dbReference type="SUPFAM" id="SSF161084">
    <property type="entry name" value="MAPEG domain-like"/>
    <property type="match status" value="1"/>
</dbReference>
<dbReference type="EMBL" id="CAKLPX010000003">
    <property type="protein sequence ID" value="CAH0992407.1"/>
    <property type="molecule type" value="Genomic_DNA"/>
</dbReference>
<evidence type="ECO:0000313" key="7">
    <source>
        <dbReference type="Proteomes" id="UP000838100"/>
    </source>
</evidence>
<comment type="caution">
    <text evidence="6">The sequence shown here is derived from an EMBL/GenBank/DDBJ whole genome shotgun (WGS) entry which is preliminary data.</text>
</comment>
<proteinExistence type="predicted"/>
<name>A0ABN8EN84_9GAMM</name>
<keyword evidence="3 5" id="KW-1133">Transmembrane helix</keyword>
<feature type="transmembrane region" description="Helical" evidence="5">
    <location>
        <begin position="88"/>
        <end position="108"/>
    </location>
</feature>
<gene>
    <name evidence="6" type="ORF">SIN8267_02527</name>
</gene>
<feature type="transmembrane region" description="Helical" evidence="5">
    <location>
        <begin position="120"/>
        <end position="139"/>
    </location>
</feature>
<dbReference type="Pfam" id="PF01124">
    <property type="entry name" value="MAPEG"/>
    <property type="match status" value="1"/>
</dbReference>
<comment type="subcellular location">
    <subcellularLocation>
        <location evidence="1">Membrane</location>
    </subcellularLocation>
</comment>
<evidence type="ECO:0000256" key="2">
    <source>
        <dbReference type="ARBA" id="ARBA00022692"/>
    </source>
</evidence>
<feature type="transmembrane region" description="Helical" evidence="5">
    <location>
        <begin position="12"/>
        <end position="30"/>
    </location>
</feature>
<evidence type="ECO:0008006" key="8">
    <source>
        <dbReference type="Google" id="ProtNLM"/>
    </source>
</evidence>
<accession>A0ABN8EN84</accession>
<evidence type="ECO:0000313" key="6">
    <source>
        <dbReference type="EMBL" id="CAH0992407.1"/>
    </source>
</evidence>
<organism evidence="6 7">
    <name type="scientific">Sinobacterium norvegicum</name>
    <dbReference type="NCBI Taxonomy" id="1641715"/>
    <lineage>
        <taxon>Bacteria</taxon>
        <taxon>Pseudomonadati</taxon>
        <taxon>Pseudomonadota</taxon>
        <taxon>Gammaproteobacteria</taxon>
        <taxon>Cellvibrionales</taxon>
        <taxon>Spongiibacteraceae</taxon>
        <taxon>Sinobacterium</taxon>
    </lineage>
</organism>
<keyword evidence="4 5" id="KW-0472">Membrane</keyword>
<dbReference type="Gene3D" id="1.20.120.550">
    <property type="entry name" value="Membrane associated eicosanoid/glutathione metabolism-like domain"/>
    <property type="match status" value="1"/>
</dbReference>
<dbReference type="Proteomes" id="UP000838100">
    <property type="component" value="Unassembled WGS sequence"/>
</dbReference>
<dbReference type="InterPro" id="IPR023352">
    <property type="entry name" value="MAPEG-like_dom_sf"/>
</dbReference>